<name>A0ABS2H1A5_9BACL</name>
<evidence type="ECO:0000256" key="1">
    <source>
        <dbReference type="ARBA" id="ARBA00004196"/>
    </source>
</evidence>
<evidence type="ECO:0000256" key="5">
    <source>
        <dbReference type="SAM" id="MobiDB-lite"/>
    </source>
</evidence>
<feature type="compositionally biased region" description="Low complexity" evidence="5">
    <location>
        <begin position="30"/>
        <end position="48"/>
    </location>
</feature>
<dbReference type="CDD" id="cd01138">
    <property type="entry name" value="FeuA"/>
    <property type="match status" value="1"/>
</dbReference>
<keyword evidence="4 6" id="KW-0732">Signal</keyword>
<evidence type="ECO:0000256" key="6">
    <source>
        <dbReference type="SAM" id="SignalP"/>
    </source>
</evidence>
<dbReference type="EMBL" id="JADCNN020000004">
    <property type="protein sequence ID" value="MBM6995162.1"/>
    <property type="molecule type" value="Genomic_DNA"/>
</dbReference>
<feature type="signal peptide" evidence="6">
    <location>
        <begin position="1"/>
        <end position="18"/>
    </location>
</feature>
<evidence type="ECO:0000259" key="7">
    <source>
        <dbReference type="PROSITE" id="PS50983"/>
    </source>
</evidence>
<evidence type="ECO:0000256" key="4">
    <source>
        <dbReference type="ARBA" id="ARBA00022729"/>
    </source>
</evidence>
<dbReference type="InterPro" id="IPR051313">
    <property type="entry name" value="Bact_iron-sidero_bind"/>
</dbReference>
<gene>
    <name evidence="8" type="ORF">IM700_005740</name>
</gene>
<feature type="chain" id="PRO_5047171792" evidence="6">
    <location>
        <begin position="19"/>
        <end position="332"/>
    </location>
</feature>
<dbReference type="PROSITE" id="PS50983">
    <property type="entry name" value="FE_B12_PBP"/>
    <property type="match status" value="1"/>
</dbReference>
<keyword evidence="3" id="KW-0813">Transport</keyword>
<reference evidence="8 9" key="1">
    <citation type="submission" date="2021-01" db="EMBL/GenBank/DDBJ databases">
        <title>Paenibacillus sp.nov. isolated from the rhizosphere soil of tomato plant.</title>
        <authorList>
            <person name="Thin K.K."/>
            <person name="Zhang X."/>
            <person name="He S."/>
        </authorList>
    </citation>
    <scope>NUCLEOTIDE SEQUENCE [LARGE SCALE GENOMIC DNA]</scope>
    <source>
        <strain evidence="8 9">DXFW5</strain>
    </source>
</reference>
<evidence type="ECO:0000313" key="8">
    <source>
        <dbReference type="EMBL" id="MBM6995162.1"/>
    </source>
</evidence>
<dbReference type="PROSITE" id="PS51257">
    <property type="entry name" value="PROKAR_LIPOPROTEIN"/>
    <property type="match status" value="1"/>
</dbReference>
<feature type="region of interest" description="Disordered" evidence="5">
    <location>
        <begin position="30"/>
        <end position="73"/>
    </location>
</feature>
<dbReference type="PANTHER" id="PTHR30532">
    <property type="entry name" value="IRON III DICITRATE-BINDING PERIPLASMIC PROTEIN"/>
    <property type="match status" value="1"/>
</dbReference>
<comment type="caution">
    <text evidence="8">The sequence shown here is derived from an EMBL/GenBank/DDBJ whole genome shotgun (WGS) entry which is preliminary data.</text>
</comment>
<dbReference type="SUPFAM" id="SSF53807">
    <property type="entry name" value="Helical backbone' metal receptor"/>
    <property type="match status" value="1"/>
</dbReference>
<keyword evidence="9" id="KW-1185">Reference proteome</keyword>
<dbReference type="InterPro" id="IPR002491">
    <property type="entry name" value="ABC_transptr_periplasmic_BD"/>
</dbReference>
<dbReference type="Proteomes" id="UP001516620">
    <property type="component" value="Unassembled WGS sequence"/>
</dbReference>
<evidence type="ECO:0000313" key="9">
    <source>
        <dbReference type="Proteomes" id="UP001516620"/>
    </source>
</evidence>
<dbReference type="Gene3D" id="3.40.50.1980">
    <property type="entry name" value="Nitrogenase molybdenum iron protein domain"/>
    <property type="match status" value="2"/>
</dbReference>
<comment type="similarity">
    <text evidence="2">Belongs to the bacterial solute-binding protein 8 family.</text>
</comment>
<dbReference type="Pfam" id="PF01497">
    <property type="entry name" value="Peripla_BP_2"/>
    <property type="match status" value="1"/>
</dbReference>
<accession>A0ABS2H1A5</accession>
<evidence type="ECO:0000256" key="2">
    <source>
        <dbReference type="ARBA" id="ARBA00008814"/>
    </source>
</evidence>
<feature type="domain" description="Fe/B12 periplasmic-binding" evidence="7">
    <location>
        <begin position="82"/>
        <end position="332"/>
    </location>
</feature>
<feature type="compositionally biased region" description="Polar residues" evidence="5">
    <location>
        <begin position="54"/>
        <end position="69"/>
    </location>
</feature>
<dbReference type="RefSeq" id="WP_193415153.1">
    <property type="nucleotide sequence ID" value="NZ_JADCNN020000004.1"/>
</dbReference>
<proteinExistence type="inferred from homology"/>
<protein>
    <submittedName>
        <fullName evidence="8">Iron-hydroxamate ABC transporter substrate-binding protein</fullName>
    </submittedName>
</protein>
<comment type="subcellular location">
    <subcellularLocation>
        <location evidence="1">Cell envelope</location>
    </subcellularLocation>
</comment>
<dbReference type="PANTHER" id="PTHR30532:SF26">
    <property type="entry name" value="IRON(3+)-HYDROXAMATE-BINDING PROTEIN FHUD"/>
    <property type="match status" value="1"/>
</dbReference>
<sequence>MKKLFIPFILAFAVLAGACGNESARQDSAANTQSNAAAANTQAENAAGGTNGNDSAATDSASDTVTYPSENGPIEIPANPKRIVALTNAPNIVALGGSLVGVDTWTMKNPLFTDKLKDIAVVSEENPEQIFALEPDLIIAGSHMKNLDKLSEIAPTIIYTWGKLDYLAQQVEIGKVLNKEAEAKAWVEDFTTRAKAAGEEIKAKIGKDATVSVFEYDTKNFYVFGNNWARGTELLYQMMELNMPEKAKKDALGPGYYTLSNEILPEYAGDYIVLSQNKEAQNEFLQSNTWKNIPAVKNGHVIEIDTAASTYSDPVTLEYLLKIFKDGFLSLP</sequence>
<organism evidence="8 9">
    <name type="scientific">Paenibacillus rhizolycopersici</name>
    <dbReference type="NCBI Taxonomy" id="2780073"/>
    <lineage>
        <taxon>Bacteria</taxon>
        <taxon>Bacillati</taxon>
        <taxon>Bacillota</taxon>
        <taxon>Bacilli</taxon>
        <taxon>Bacillales</taxon>
        <taxon>Paenibacillaceae</taxon>
        <taxon>Paenibacillus</taxon>
    </lineage>
</organism>
<evidence type="ECO:0000256" key="3">
    <source>
        <dbReference type="ARBA" id="ARBA00022448"/>
    </source>
</evidence>